<dbReference type="PANTHER" id="PTHR31025:SF29">
    <property type="entry name" value="SI:CH211-196P9.1"/>
    <property type="match status" value="1"/>
</dbReference>
<dbReference type="Proteomes" id="UP001476798">
    <property type="component" value="Unassembled WGS sequence"/>
</dbReference>
<feature type="region of interest" description="Disordered" evidence="1">
    <location>
        <begin position="97"/>
        <end position="128"/>
    </location>
</feature>
<dbReference type="PANTHER" id="PTHR31025">
    <property type="entry name" value="SI:CH211-196P9.1-RELATED"/>
    <property type="match status" value="1"/>
</dbReference>
<evidence type="ECO:0000313" key="3">
    <source>
        <dbReference type="Proteomes" id="UP001476798"/>
    </source>
</evidence>
<gene>
    <name evidence="2" type="ORF">GOODEAATRI_031378</name>
</gene>
<protein>
    <recommendedName>
        <fullName evidence="4">PB1 domain-containing protein</fullName>
    </recommendedName>
</protein>
<evidence type="ECO:0000256" key="1">
    <source>
        <dbReference type="SAM" id="MobiDB-lite"/>
    </source>
</evidence>
<evidence type="ECO:0000313" key="2">
    <source>
        <dbReference type="EMBL" id="MEQ2183300.1"/>
    </source>
</evidence>
<dbReference type="EMBL" id="JAHRIO010075279">
    <property type="protein sequence ID" value="MEQ2183300.1"/>
    <property type="molecule type" value="Genomic_DNA"/>
</dbReference>
<feature type="compositionally biased region" description="Low complexity" evidence="1">
    <location>
        <begin position="110"/>
        <end position="128"/>
    </location>
</feature>
<organism evidence="2 3">
    <name type="scientific">Goodea atripinnis</name>
    <dbReference type="NCBI Taxonomy" id="208336"/>
    <lineage>
        <taxon>Eukaryota</taxon>
        <taxon>Metazoa</taxon>
        <taxon>Chordata</taxon>
        <taxon>Craniata</taxon>
        <taxon>Vertebrata</taxon>
        <taxon>Euteleostomi</taxon>
        <taxon>Actinopterygii</taxon>
        <taxon>Neopterygii</taxon>
        <taxon>Teleostei</taxon>
        <taxon>Neoteleostei</taxon>
        <taxon>Acanthomorphata</taxon>
        <taxon>Ovalentaria</taxon>
        <taxon>Atherinomorphae</taxon>
        <taxon>Cyprinodontiformes</taxon>
        <taxon>Goodeidae</taxon>
        <taxon>Goodea</taxon>
    </lineage>
</organism>
<accession>A0ABV0PII0</accession>
<evidence type="ECO:0008006" key="4">
    <source>
        <dbReference type="Google" id="ProtNLM"/>
    </source>
</evidence>
<comment type="caution">
    <text evidence="2">The sequence shown here is derived from an EMBL/GenBank/DDBJ whole genome shotgun (WGS) entry which is preliminary data.</text>
</comment>
<name>A0ABV0PII0_9TELE</name>
<keyword evidence="3" id="KW-1185">Reference proteome</keyword>
<reference evidence="2 3" key="1">
    <citation type="submission" date="2021-06" db="EMBL/GenBank/DDBJ databases">
        <authorList>
            <person name="Palmer J.M."/>
        </authorList>
    </citation>
    <scope>NUCLEOTIDE SEQUENCE [LARGE SCALE GENOMIC DNA]</scope>
    <source>
        <strain evidence="2 3">GA_2019</strain>
        <tissue evidence="2">Muscle</tissue>
    </source>
</reference>
<proteinExistence type="predicted"/>
<sequence>MLVKVEYGGVQKYIKVLQSDECFHFLQFLQDVMEKFSFQPRLFKEGVLVLTDTSDTEVDSDIFDELVKTGVPAFKVGYRKQPATDFEISLVEDESQSSVQPIPLVPPTSPVSLSDHSSSPASSCSSDSTLILKSTKNRKKGLEELDRDEAKQKVYTVLRSNPKGEEIFSEYNKTKTMSDATRRQMINILVADMIESHGRIPPISVRTNYALGIATLFPYLQDPYSKNDCISLWLKRR</sequence>